<dbReference type="Pfam" id="PF02494">
    <property type="entry name" value="HYR"/>
    <property type="match status" value="1"/>
</dbReference>
<keyword evidence="1" id="KW-0677">Repeat</keyword>
<feature type="domain" description="SLH" evidence="5">
    <location>
        <begin position="149"/>
        <end position="209"/>
    </location>
</feature>
<dbReference type="InterPro" id="IPR003343">
    <property type="entry name" value="Big_2"/>
</dbReference>
<evidence type="ECO:0000259" key="5">
    <source>
        <dbReference type="PROSITE" id="PS51272"/>
    </source>
</evidence>
<protein>
    <submittedName>
        <fullName evidence="6">HYR domain-containing protein</fullName>
    </submittedName>
</protein>
<proteinExistence type="predicted"/>
<dbReference type="PROSITE" id="PS50825">
    <property type="entry name" value="HYR"/>
    <property type="match status" value="1"/>
</dbReference>
<dbReference type="Proteomes" id="UP000198625">
    <property type="component" value="Unassembled WGS sequence"/>
</dbReference>
<feature type="compositionally biased region" description="Low complexity" evidence="2">
    <location>
        <begin position="412"/>
        <end position="429"/>
    </location>
</feature>
<reference evidence="7" key="1">
    <citation type="submission" date="2016-10" db="EMBL/GenBank/DDBJ databases">
        <authorList>
            <person name="Varghese N."/>
            <person name="Submissions S."/>
        </authorList>
    </citation>
    <scope>NUCLEOTIDE SEQUENCE [LARGE SCALE GENOMIC DNA]</scope>
    <source>
        <strain evidence="7">DSM 21650</strain>
    </source>
</reference>
<dbReference type="InterPro" id="IPR003410">
    <property type="entry name" value="HYR_dom"/>
</dbReference>
<organism evidence="6 7">
    <name type="scientific">Proteiniborus ethanoligenes</name>
    <dbReference type="NCBI Taxonomy" id="415015"/>
    <lineage>
        <taxon>Bacteria</taxon>
        <taxon>Bacillati</taxon>
        <taxon>Bacillota</taxon>
        <taxon>Clostridia</taxon>
        <taxon>Eubacteriales</taxon>
        <taxon>Proteiniborus</taxon>
    </lineage>
</organism>
<dbReference type="STRING" id="415015.SAMN05660462_02944"/>
<dbReference type="Pfam" id="PF00395">
    <property type="entry name" value="SLH"/>
    <property type="match status" value="3"/>
</dbReference>
<dbReference type="InterPro" id="IPR022038">
    <property type="entry name" value="Ig-like_bact"/>
</dbReference>
<dbReference type="InterPro" id="IPR001119">
    <property type="entry name" value="SLH_dom"/>
</dbReference>
<name>A0A1H3SJS1_9FIRM</name>
<dbReference type="SMART" id="SM00635">
    <property type="entry name" value="BID_2"/>
    <property type="match status" value="3"/>
</dbReference>
<keyword evidence="3" id="KW-0732">Signal</keyword>
<sequence>MNKNRATKSLSILLAMCMLLGMLPMTALADNFSDIKGHWAESQINEMINEGIVKGYPDGSFKPDGDISRAEFVSLIVKAFKLTKAKGKDFDDISNHWAKDAILTANAHGIVNGYSDTKFGPDDPITREQMAVIIVKVAHLTDNSKGKTFVDSQDISEWAKKAVAIASSNQLITGYPDNTFKPSANTSRAEATAVLSKSIILANLAAKVDYSLIEKSGKYGPETGDEIVKGDVVIKAKDTILQNLVIKGDLTIAKEVGDGDVTLNNIKVEGKTYIRGGGIDSIHINGGEYREIIIERTITGAARILTANVQRISITISENDNGEDVILNGEIKTVTIKADGIKVISQGKTTIDKIEVTRGLKDVKIELTEDTEVKEIILDSKVDVKGKGEIEKASGSKIRESTFVTAPKRIITPSTGGNGSSSSGGTSTTPNIKVSAISITTPPTKTIYEIGDPIDLTGLVVTATYSDNSSKTVTITSGMISGFNSNNAEVDQVVTVTYEGKTATFNVTIKEAAPVVDKTALTAALAEADSKMKADYTAASWTEFQTDLATAKAMSEGTQAEVDAKFAAVNAAIAKLVEEVPVVDTTPPVISGVSDKSVLKDSTVDVLAGVTAMDNVDGPVAVTANPSAIDTSKVGTTVVTYTATDAAGNTATATATFTVVETAVDVTGVTLDQTTMSLTVGGATGTLTATVAPAEATNKNVSWSSSNEGVATVSNGVVTPVSAGTTTITVTTDDGNKTATCDVTVTAATIPVTGVTLDQTTMNLTVGGATGTLTATVAPAEATNKNVSWSSSNEGVATVSNGVVTPVSAGTTTITVTTDDGNKTATCDVTVTAATIPVTGVTLDQTTMNLTAGGATGTLTATVTPEKATNKNVSWSSSNEGVATVSNGVVTPVAAGSTTITVTTTDGGKTATCTVTVESAPDKVVTLKNIPGITIPAKDGVPVTAVGANDQYTGTVEWSPSVVDNKFGLGQIYTATITLTAKAGYTLEGIAEANFFSVIGADSTTYDSSSKTVTVKFPTTGDKPAQTGSPKISGSPVYGVGLMADSEGLEHVFGGVTYTWYRSEDANFDESTDTILDSTGTSGQNYTIVEADIGKYLIVKAVNPNSTGYGFRVVGPVVKANVVGDVEGSISAYYLSDGNALYIRGINPSQGKLEVAVAIDGTTYGDYQVIGTNITEKDITGLSGVDENTKVKIRKAATNTHNASEDKVIAGTSVKVRHKLTLEGEGLTVDKTPDVFGEHKTYADNQYLKLTVTPPTGNVIDSLKIGVEEKRDSLNGNNELWFHIIADTTITVTYTEIKTVNIAAIEGVTAPEVGATPVTSITETAQYTGTITWYPNQNPFVKDTEYTATITLTAKHSYSFDGVAANFFKVAGATSVTNAADSGVVKAVFPKTGAEQVTALTIYDSQVAKPQKGEEIKADPFTSYGGSYVEYDGTIKWYEEGNETEATGFFKGNTVYIAKVSLEARDGYTFAGLTENSFQYTGATSIIFEIDSSDPKKGLLTITFPATEDYPEIENFAFTATANLQESNANVAVGAVAGTFDEYVSGGTSPFTFSLVEGEGGADNGKFVIDGTDLKIIEKPLTEGTYSVRVQIKDTHDKTLTKILTFYVSAKEAVAPITDTPVSASPVTVGQTLADSTLSGTFKNADGDAVAGTLAWTDSTTVVNATGNFEWTFTPDDQVTYNVITGDVNVVANPVPAVNPVVDEAVAATAVTVGQTLADSTLSGTFKNASNEAVAGTLAWTDSTTVVNATGDFQWTFTP</sequence>
<keyword evidence="7" id="KW-1185">Reference proteome</keyword>
<evidence type="ECO:0000256" key="2">
    <source>
        <dbReference type="SAM" id="MobiDB-lite"/>
    </source>
</evidence>
<feature type="domain" description="SLH" evidence="5">
    <location>
        <begin position="27"/>
        <end position="84"/>
    </location>
</feature>
<dbReference type="Gene3D" id="1.20.1270.90">
    <property type="entry name" value="AF1782-like"/>
    <property type="match status" value="1"/>
</dbReference>
<feature type="domain" description="SLH" evidence="5">
    <location>
        <begin position="85"/>
        <end position="148"/>
    </location>
</feature>
<accession>A0A1H3SJS1</accession>
<dbReference type="PANTHER" id="PTHR43308">
    <property type="entry name" value="OUTER MEMBRANE PROTEIN ALPHA-RELATED"/>
    <property type="match status" value="1"/>
</dbReference>
<evidence type="ECO:0000313" key="7">
    <source>
        <dbReference type="Proteomes" id="UP000198625"/>
    </source>
</evidence>
<dbReference type="PANTHER" id="PTHR43308:SF5">
    <property type="entry name" value="S-LAYER PROTEIN _ PEPTIDOGLYCAN ENDO-BETA-N-ACETYLGLUCOSAMINIDASE"/>
    <property type="match status" value="1"/>
</dbReference>
<feature type="signal peptide" evidence="3">
    <location>
        <begin position="1"/>
        <end position="29"/>
    </location>
</feature>
<feature type="non-terminal residue" evidence="6">
    <location>
        <position position="1759"/>
    </location>
</feature>
<gene>
    <name evidence="6" type="ORF">SAMN05660462_02944</name>
</gene>
<evidence type="ECO:0000256" key="3">
    <source>
        <dbReference type="SAM" id="SignalP"/>
    </source>
</evidence>
<evidence type="ECO:0000256" key="1">
    <source>
        <dbReference type="ARBA" id="ARBA00022737"/>
    </source>
</evidence>
<evidence type="ECO:0000313" key="6">
    <source>
        <dbReference type="EMBL" id="SDZ37987.1"/>
    </source>
</evidence>
<dbReference type="PROSITE" id="PS51272">
    <property type="entry name" value="SLH"/>
    <property type="match status" value="3"/>
</dbReference>
<dbReference type="RefSeq" id="WP_091732960.1">
    <property type="nucleotide sequence ID" value="NZ_FNQE01000047.1"/>
</dbReference>
<evidence type="ECO:0000259" key="4">
    <source>
        <dbReference type="PROSITE" id="PS50825"/>
    </source>
</evidence>
<feature type="region of interest" description="Disordered" evidence="2">
    <location>
        <begin position="409"/>
        <end position="429"/>
    </location>
</feature>
<dbReference type="InterPro" id="IPR008964">
    <property type="entry name" value="Invasin/intimin_cell_adhesion"/>
</dbReference>
<dbReference type="InterPro" id="IPR051465">
    <property type="entry name" value="Cell_Envelope_Struct_Comp"/>
</dbReference>
<feature type="domain" description="HYR" evidence="4">
    <location>
        <begin position="577"/>
        <end position="663"/>
    </location>
</feature>
<dbReference type="EMBL" id="FNQE01000047">
    <property type="protein sequence ID" value="SDZ37987.1"/>
    <property type="molecule type" value="Genomic_DNA"/>
</dbReference>
<dbReference type="Gene3D" id="2.60.40.1080">
    <property type="match status" value="3"/>
</dbReference>
<dbReference type="SUPFAM" id="SSF49373">
    <property type="entry name" value="Invasin/intimin cell-adhesion fragments"/>
    <property type="match status" value="3"/>
</dbReference>
<dbReference type="Pfam" id="PF07523">
    <property type="entry name" value="Big_3"/>
    <property type="match status" value="1"/>
</dbReference>
<dbReference type="OrthoDB" id="1947361at2"/>
<dbReference type="Gene3D" id="2.60.40.3630">
    <property type="match status" value="1"/>
</dbReference>
<dbReference type="Pfam" id="PF02368">
    <property type="entry name" value="Big_2"/>
    <property type="match status" value="3"/>
</dbReference>
<feature type="chain" id="PRO_5011616009" evidence="3">
    <location>
        <begin position="30"/>
        <end position="1759"/>
    </location>
</feature>
<dbReference type="InterPro" id="IPR013783">
    <property type="entry name" value="Ig-like_fold"/>
</dbReference>
<dbReference type="Gene3D" id="2.60.40.10">
    <property type="entry name" value="Immunoglobulins"/>
    <property type="match status" value="1"/>
</dbReference>